<dbReference type="SMART" id="SM00044">
    <property type="entry name" value="CYCc"/>
    <property type="match status" value="1"/>
</dbReference>
<dbReference type="GO" id="GO:0006171">
    <property type="term" value="P:cAMP biosynthetic process"/>
    <property type="evidence" value="ECO:0007669"/>
    <property type="project" value="TreeGrafter"/>
</dbReference>
<dbReference type="Proteomes" id="UP000198859">
    <property type="component" value="Chromosome I"/>
</dbReference>
<reference evidence="4" key="1">
    <citation type="submission" date="2016-10" db="EMBL/GenBank/DDBJ databases">
        <authorList>
            <person name="Varghese N."/>
            <person name="Submissions S."/>
        </authorList>
    </citation>
    <scope>NUCLEOTIDE SEQUENCE [LARGE SCALE GENOMIC DNA]</scope>
    <source>
        <strain evidence="4">DSM 22127</strain>
    </source>
</reference>
<dbReference type="InterPro" id="IPR029787">
    <property type="entry name" value="Nucleotide_cyclase"/>
</dbReference>
<organism evidence="3 4">
    <name type="scientific">Nocardioides scoriae</name>
    <dbReference type="NCBI Taxonomy" id="642780"/>
    <lineage>
        <taxon>Bacteria</taxon>
        <taxon>Bacillati</taxon>
        <taxon>Actinomycetota</taxon>
        <taxon>Actinomycetes</taxon>
        <taxon>Propionibacteriales</taxon>
        <taxon>Nocardioidaceae</taxon>
        <taxon>Nocardioides</taxon>
    </lineage>
</organism>
<dbReference type="GO" id="GO:0035556">
    <property type="term" value="P:intracellular signal transduction"/>
    <property type="evidence" value="ECO:0007669"/>
    <property type="project" value="InterPro"/>
</dbReference>
<dbReference type="OrthoDB" id="310836at2"/>
<dbReference type="Pfam" id="PF00211">
    <property type="entry name" value="Guanylate_cyc"/>
    <property type="match status" value="1"/>
</dbReference>
<sequence length="320" mass="35286">MTTPEDLERAILGALPELTGEEISAAAGLTRDQSQRLWRALGFPEAEGAAAFSTADEEALHRVASILREGTVDFETVLRMTRALGQTMDRLAEWEVATMVTMLERTRSDQPRTPETLRVIQTIGPDFEALLRHVWRRHLLAAVARIEHADGLPEEQMAEATVGFADLVSFSALTNRLRDDEIGDLVEVFEGRSHDVVARHRGRVVKTLGDSVLFLAASPAEGVEIAWDIVKVIGGDPRLPDVRVGMVTGSVVMRMGDVYGPAVNLAARLVGVARRNRVITDRHTADALPAERYETRVLPARPVRGFGDLHPVAVRRTRRD</sequence>
<name>A0A1H1R870_9ACTN</name>
<dbReference type="Gene3D" id="3.30.70.1230">
    <property type="entry name" value="Nucleotide cyclase"/>
    <property type="match status" value="1"/>
</dbReference>
<evidence type="ECO:0000313" key="4">
    <source>
        <dbReference type="Proteomes" id="UP000198859"/>
    </source>
</evidence>
<dbReference type="GO" id="GO:0004016">
    <property type="term" value="F:adenylate cyclase activity"/>
    <property type="evidence" value="ECO:0007669"/>
    <property type="project" value="UniProtKB-ARBA"/>
</dbReference>
<proteinExistence type="inferred from homology"/>
<evidence type="ECO:0000259" key="2">
    <source>
        <dbReference type="PROSITE" id="PS50125"/>
    </source>
</evidence>
<feature type="domain" description="Guanylate cyclase" evidence="2">
    <location>
        <begin position="161"/>
        <end position="270"/>
    </location>
</feature>
<dbReference type="STRING" id="642780.SAMN04488570_1617"/>
<keyword evidence="4" id="KW-1185">Reference proteome</keyword>
<evidence type="ECO:0000313" key="3">
    <source>
        <dbReference type="EMBL" id="SDS31898.1"/>
    </source>
</evidence>
<dbReference type="AlphaFoldDB" id="A0A1H1R870"/>
<comment type="similarity">
    <text evidence="1">Belongs to the adenylyl cyclase class-3 family.</text>
</comment>
<gene>
    <name evidence="3" type="ORF">SAMN04488570_1617</name>
</gene>
<dbReference type="PANTHER" id="PTHR43081">
    <property type="entry name" value="ADENYLATE CYCLASE, TERMINAL-DIFFERENTIATION SPECIFIC-RELATED"/>
    <property type="match status" value="1"/>
</dbReference>
<dbReference type="SUPFAM" id="SSF55073">
    <property type="entry name" value="Nucleotide cyclase"/>
    <property type="match status" value="1"/>
</dbReference>
<dbReference type="PROSITE" id="PS50125">
    <property type="entry name" value="GUANYLATE_CYCLASE_2"/>
    <property type="match status" value="1"/>
</dbReference>
<dbReference type="CDD" id="cd07302">
    <property type="entry name" value="CHD"/>
    <property type="match status" value="1"/>
</dbReference>
<dbReference type="EMBL" id="LT629757">
    <property type="protein sequence ID" value="SDS31898.1"/>
    <property type="molecule type" value="Genomic_DNA"/>
</dbReference>
<evidence type="ECO:0000256" key="1">
    <source>
        <dbReference type="ARBA" id="ARBA00005381"/>
    </source>
</evidence>
<dbReference type="PANTHER" id="PTHR43081:SF19">
    <property type="entry name" value="PH-SENSITIVE ADENYLATE CYCLASE RV1264"/>
    <property type="match status" value="1"/>
</dbReference>
<dbReference type="RefSeq" id="WP_091728198.1">
    <property type="nucleotide sequence ID" value="NZ_LT629757.1"/>
</dbReference>
<protein>
    <submittedName>
        <fullName evidence="3">Adenylate cyclase</fullName>
    </submittedName>
</protein>
<dbReference type="InterPro" id="IPR050697">
    <property type="entry name" value="Adenylyl/Guanylyl_Cyclase_3/4"/>
</dbReference>
<accession>A0A1H1R870</accession>
<dbReference type="InterPro" id="IPR001054">
    <property type="entry name" value="A/G_cyclase"/>
</dbReference>